<evidence type="ECO:0000313" key="2">
    <source>
        <dbReference type="Proteomes" id="UP000546701"/>
    </source>
</evidence>
<evidence type="ECO:0000313" key="1">
    <source>
        <dbReference type="EMBL" id="MBB5729839.1"/>
    </source>
</evidence>
<protein>
    <submittedName>
        <fullName evidence="1">Uncharacterized protein</fullName>
    </submittedName>
</protein>
<reference evidence="1 2" key="1">
    <citation type="submission" date="2020-08" db="EMBL/GenBank/DDBJ databases">
        <title>Genomic Encyclopedia of Type Strains, Phase IV (KMG-IV): sequencing the most valuable type-strain genomes for metagenomic binning, comparative biology and taxonomic classification.</title>
        <authorList>
            <person name="Goeker M."/>
        </authorList>
    </citation>
    <scope>NUCLEOTIDE SEQUENCE [LARGE SCALE GENOMIC DNA]</scope>
    <source>
        <strain evidence="1 2">DSM 103336</strain>
    </source>
</reference>
<comment type="caution">
    <text evidence="1">The sequence shown here is derived from an EMBL/GenBank/DDBJ whole genome shotgun (WGS) entry which is preliminary data.</text>
</comment>
<dbReference type="RefSeq" id="WP_157176009.1">
    <property type="nucleotide sequence ID" value="NZ_BMJP01000003.1"/>
</dbReference>
<sequence length="177" mass="19463">MADQISRSVGTIQYFGPDRVQYGRKRVVRIRTLRPGQRRDQCAAKESGVRFGDAQNRKDKAFRSGFASHDRRGDHHQAGQVGDCDFQRECLGPARASGIAGRRPGGPQATAQIDQVVKPSGFCFVTTRNKKVGAVDFVLDRGHTVSQRDQCAVDEAIDDAPVGRTGTARLGESQRFF</sequence>
<dbReference type="Proteomes" id="UP000546701">
    <property type="component" value="Unassembled WGS sequence"/>
</dbReference>
<name>A0A7W9BTH2_9SPHN</name>
<proteinExistence type="predicted"/>
<organism evidence="1 2">
    <name type="scientific">Sphingomonas prati</name>
    <dbReference type="NCBI Taxonomy" id="1843237"/>
    <lineage>
        <taxon>Bacteria</taxon>
        <taxon>Pseudomonadati</taxon>
        <taxon>Pseudomonadota</taxon>
        <taxon>Alphaproteobacteria</taxon>
        <taxon>Sphingomonadales</taxon>
        <taxon>Sphingomonadaceae</taxon>
        <taxon>Sphingomonas</taxon>
    </lineage>
</organism>
<gene>
    <name evidence="1" type="ORF">FHS99_002335</name>
</gene>
<dbReference type="AlphaFoldDB" id="A0A7W9BTH2"/>
<accession>A0A7W9BTH2</accession>
<keyword evidence="2" id="KW-1185">Reference proteome</keyword>
<dbReference type="EMBL" id="JACIJR010000005">
    <property type="protein sequence ID" value="MBB5729839.1"/>
    <property type="molecule type" value="Genomic_DNA"/>
</dbReference>